<accession>A0A7S3QR68</accession>
<organism evidence="2">
    <name type="scientific">Dunaliella tertiolecta</name>
    <name type="common">Green alga</name>
    <dbReference type="NCBI Taxonomy" id="3047"/>
    <lineage>
        <taxon>Eukaryota</taxon>
        <taxon>Viridiplantae</taxon>
        <taxon>Chlorophyta</taxon>
        <taxon>core chlorophytes</taxon>
        <taxon>Chlorophyceae</taxon>
        <taxon>CS clade</taxon>
        <taxon>Chlamydomonadales</taxon>
        <taxon>Dunaliellaceae</taxon>
        <taxon>Dunaliella</taxon>
    </lineage>
</organism>
<evidence type="ECO:0000313" key="2">
    <source>
        <dbReference type="EMBL" id="CAE0490691.1"/>
    </source>
</evidence>
<gene>
    <name evidence="2" type="ORF">DTER00134_LOCUS5764</name>
</gene>
<dbReference type="EMBL" id="HBIP01010340">
    <property type="protein sequence ID" value="CAE0490691.1"/>
    <property type="molecule type" value="Transcribed_RNA"/>
</dbReference>
<reference evidence="2" key="1">
    <citation type="submission" date="2021-01" db="EMBL/GenBank/DDBJ databases">
        <authorList>
            <person name="Corre E."/>
            <person name="Pelletier E."/>
            <person name="Niang G."/>
            <person name="Scheremetjew M."/>
            <person name="Finn R."/>
            <person name="Kale V."/>
            <person name="Holt S."/>
            <person name="Cochrane G."/>
            <person name="Meng A."/>
            <person name="Brown T."/>
            <person name="Cohen L."/>
        </authorList>
    </citation>
    <scope>NUCLEOTIDE SEQUENCE</scope>
    <source>
        <strain evidence="2">CCMP1320</strain>
    </source>
</reference>
<dbReference type="AlphaFoldDB" id="A0A7S3QR68"/>
<sequence length="140" mass="15671">MTITDHHKPSQTNHDQRMTITDHHKPSQTNHDHHRPSQTNHDQRMTSACTPSSHVAEFILCKPSLSFAVCQPFPQAFRAGHAPQGACESTHPKHGCRSCSATFQQTFLASPLNSQYKKPHDSNAQNLVVIRVTEICWPIG</sequence>
<proteinExistence type="predicted"/>
<feature type="region of interest" description="Disordered" evidence="1">
    <location>
        <begin position="1"/>
        <end position="48"/>
    </location>
</feature>
<evidence type="ECO:0000256" key="1">
    <source>
        <dbReference type="SAM" id="MobiDB-lite"/>
    </source>
</evidence>
<protein>
    <submittedName>
        <fullName evidence="2">Uncharacterized protein</fullName>
    </submittedName>
</protein>
<feature type="compositionally biased region" description="Polar residues" evidence="1">
    <location>
        <begin position="37"/>
        <end position="48"/>
    </location>
</feature>
<feature type="compositionally biased region" description="Basic and acidic residues" evidence="1">
    <location>
        <begin position="1"/>
        <end position="25"/>
    </location>
</feature>
<name>A0A7S3QR68_DUNTE</name>